<feature type="region of interest" description="Disordered" evidence="1">
    <location>
        <begin position="433"/>
        <end position="455"/>
    </location>
</feature>
<dbReference type="EMBL" id="BAABFT010000007">
    <property type="protein sequence ID" value="GAA4326267.1"/>
    <property type="molecule type" value="Genomic_DNA"/>
</dbReference>
<evidence type="ECO:0000313" key="3">
    <source>
        <dbReference type="Proteomes" id="UP001500582"/>
    </source>
</evidence>
<feature type="region of interest" description="Disordered" evidence="1">
    <location>
        <begin position="229"/>
        <end position="265"/>
    </location>
</feature>
<evidence type="ECO:0008006" key="4">
    <source>
        <dbReference type="Google" id="ProtNLM"/>
    </source>
</evidence>
<feature type="compositionally biased region" description="Low complexity" evidence="1">
    <location>
        <begin position="433"/>
        <end position="446"/>
    </location>
</feature>
<organism evidence="2 3">
    <name type="scientific">Mucilaginibacter gynuensis</name>
    <dbReference type="NCBI Taxonomy" id="1302236"/>
    <lineage>
        <taxon>Bacteria</taxon>
        <taxon>Pseudomonadati</taxon>
        <taxon>Bacteroidota</taxon>
        <taxon>Sphingobacteriia</taxon>
        <taxon>Sphingobacteriales</taxon>
        <taxon>Sphingobacteriaceae</taxon>
        <taxon>Mucilaginibacter</taxon>
    </lineage>
</organism>
<name>A0ABP8GL12_9SPHI</name>
<keyword evidence="3" id="KW-1185">Reference proteome</keyword>
<evidence type="ECO:0000256" key="1">
    <source>
        <dbReference type="SAM" id="MobiDB-lite"/>
    </source>
</evidence>
<evidence type="ECO:0000313" key="2">
    <source>
        <dbReference type="EMBL" id="GAA4326267.1"/>
    </source>
</evidence>
<dbReference type="Proteomes" id="UP001500582">
    <property type="component" value="Unassembled WGS sequence"/>
</dbReference>
<proteinExistence type="predicted"/>
<sequence length="455" mass="48684">MPMKKITSITLFLLLVNVACRKENALDNPAPASSRGDTLTLNSAKQWYQNAERKIRSSGNTSSIDHGKWDPEWIKASSHQKASGNYWLIPLKGQAKMSGYRAGYRKLAFYRLASGEISAYIFEIVPDLLSLQKGEHAGLDHFTGRVFVYDLDYHLISGIVLANGKATGEIRRTPKGTKNNSLTTNLVRVIETCTWYQSSYTNAEGELVIYSEKICSYTTVQDNPPSLPDGFGSVPVTGGGGGGNLPPATPPPPTSNLPGEKGTKVKPNELMNCFDNIPDAGATMKVTVYVQEPFPGTEFNIGPNSVGHTAIGLTKSNGSSSVTQVLGYYPSTTRAAFGGSSKIVNNGGDLNFDVSITYTINAASFKKIMNYIANPPSTYDMLKFNCTTFVDIACLKGGIDLPSSFNFVGPSGPGGSPMVMCPAGLGKSIREQNTNNVNKKGGTTPNSNGPCNKAA</sequence>
<accession>A0ABP8GL12</accession>
<reference evidence="3" key="1">
    <citation type="journal article" date="2019" name="Int. J. Syst. Evol. Microbiol.">
        <title>The Global Catalogue of Microorganisms (GCM) 10K type strain sequencing project: providing services to taxonomists for standard genome sequencing and annotation.</title>
        <authorList>
            <consortium name="The Broad Institute Genomics Platform"/>
            <consortium name="The Broad Institute Genome Sequencing Center for Infectious Disease"/>
            <person name="Wu L."/>
            <person name="Ma J."/>
        </authorList>
    </citation>
    <scope>NUCLEOTIDE SEQUENCE [LARGE SCALE GENOMIC DNA]</scope>
    <source>
        <strain evidence="3">JCM 17705</strain>
    </source>
</reference>
<comment type="caution">
    <text evidence="2">The sequence shown here is derived from an EMBL/GenBank/DDBJ whole genome shotgun (WGS) entry which is preliminary data.</text>
</comment>
<protein>
    <recommendedName>
        <fullName evidence="4">DUF4105 domain-containing protein</fullName>
    </recommendedName>
</protein>
<gene>
    <name evidence="2" type="ORF">GCM10023149_28960</name>
</gene>